<dbReference type="SUPFAM" id="SSF50978">
    <property type="entry name" value="WD40 repeat-like"/>
    <property type="match status" value="1"/>
</dbReference>
<dbReference type="Gene3D" id="2.130.10.10">
    <property type="entry name" value="YVTN repeat-like/Quinoprotein amine dehydrogenase"/>
    <property type="match status" value="2"/>
</dbReference>
<dbReference type="Proteomes" id="UP000481033">
    <property type="component" value="Unassembled WGS sequence"/>
</dbReference>
<protein>
    <submittedName>
        <fullName evidence="3">Uncharacterized protein</fullName>
    </submittedName>
</protein>
<evidence type="ECO:0000256" key="1">
    <source>
        <dbReference type="ARBA" id="ARBA00022574"/>
    </source>
</evidence>
<dbReference type="PANTHER" id="PTHR44019">
    <property type="entry name" value="WD REPEAT-CONTAINING PROTEIN 55"/>
    <property type="match status" value="1"/>
</dbReference>
<evidence type="ECO:0000256" key="2">
    <source>
        <dbReference type="ARBA" id="ARBA00022737"/>
    </source>
</evidence>
<dbReference type="AlphaFoldDB" id="A0A6M0RJQ4"/>
<keyword evidence="2" id="KW-0677">Repeat</keyword>
<dbReference type="RefSeq" id="WP_163698480.1">
    <property type="nucleotide sequence ID" value="NZ_QXHD01000004.1"/>
</dbReference>
<dbReference type="InterPro" id="IPR036322">
    <property type="entry name" value="WD40_repeat_dom_sf"/>
</dbReference>
<dbReference type="InterPro" id="IPR001680">
    <property type="entry name" value="WD40_rpt"/>
</dbReference>
<sequence length="305" mass="34758">MFNCSYAWTGLGRIYNIWHGSEHEPFFSVGQVFSESSEKYKITECHFLENAPQKITNKGEFEDSTFVSLSPKANLIISHDGNMIRVWDISSKDELSKFNRTSKVVHSSFVSDDGSRLFASFNDGLTYVWSLDECELAYAFKGILSIHKRCFILSLEQRVIIFIDQEFRNVIKILDYATGQEINRINLSDYSLDYVMSLSIIERHNLLVIGSPNGTVAIFDMATNQRIESIQTGEAIEIVKLSENGNLLILGNRYGNIRVLNLSNDENFSLISAHGRSRVEAISILDEQRFVSAGWDGRLKLWTRQ</sequence>
<dbReference type="PANTHER" id="PTHR44019:SF8">
    <property type="entry name" value="POC1 CENTRIOLAR PROTEIN HOMOLOG"/>
    <property type="match status" value="1"/>
</dbReference>
<organism evidence="3 4">
    <name type="scientific">Adonisia turfae CCMR0081</name>
    <dbReference type="NCBI Taxonomy" id="2292702"/>
    <lineage>
        <taxon>Bacteria</taxon>
        <taxon>Bacillati</taxon>
        <taxon>Cyanobacteriota</taxon>
        <taxon>Adonisia</taxon>
        <taxon>Adonisia turfae</taxon>
    </lineage>
</organism>
<dbReference type="InterPro" id="IPR050505">
    <property type="entry name" value="WDR55/POC1"/>
</dbReference>
<gene>
    <name evidence="3" type="ORF">DXZ20_12435</name>
</gene>
<accession>A0A6M0RJQ4</accession>
<dbReference type="EMBL" id="QXHD01000004">
    <property type="protein sequence ID" value="NEZ56467.1"/>
    <property type="molecule type" value="Genomic_DNA"/>
</dbReference>
<dbReference type="SMART" id="SM00320">
    <property type="entry name" value="WD40"/>
    <property type="match status" value="5"/>
</dbReference>
<evidence type="ECO:0000313" key="3">
    <source>
        <dbReference type="EMBL" id="NEZ56467.1"/>
    </source>
</evidence>
<evidence type="ECO:0000313" key="4">
    <source>
        <dbReference type="Proteomes" id="UP000481033"/>
    </source>
</evidence>
<comment type="caution">
    <text evidence="3">The sequence shown here is derived from an EMBL/GenBank/DDBJ whole genome shotgun (WGS) entry which is preliminary data.</text>
</comment>
<proteinExistence type="predicted"/>
<name>A0A6M0RJQ4_9CYAN</name>
<dbReference type="InterPro" id="IPR015943">
    <property type="entry name" value="WD40/YVTN_repeat-like_dom_sf"/>
</dbReference>
<keyword evidence="1" id="KW-0853">WD repeat</keyword>
<reference evidence="3 4" key="1">
    <citation type="journal article" date="2020" name="Microb. Ecol.">
        <title>Ecogenomics of the Marine Benthic Filamentous Cyanobacterium Adonisia.</title>
        <authorList>
            <person name="Walter J.M."/>
            <person name="Coutinho F.H."/>
            <person name="Leomil L."/>
            <person name="Hargreaves P.I."/>
            <person name="Campeao M.E."/>
            <person name="Vieira V.V."/>
            <person name="Silva B.S."/>
            <person name="Fistarol G.O."/>
            <person name="Salomon P.S."/>
            <person name="Sawabe T."/>
            <person name="Mino S."/>
            <person name="Hosokawa M."/>
            <person name="Miyashita H."/>
            <person name="Maruyama F."/>
            <person name="van Verk M.C."/>
            <person name="Dutilh B.E."/>
            <person name="Thompson C.C."/>
            <person name="Thompson F.L."/>
        </authorList>
    </citation>
    <scope>NUCLEOTIDE SEQUENCE [LARGE SCALE GENOMIC DNA]</scope>
    <source>
        <strain evidence="3 4">CCMR0081</strain>
    </source>
</reference>
<dbReference type="Pfam" id="PF00400">
    <property type="entry name" value="WD40"/>
    <property type="match status" value="1"/>
</dbReference>
<keyword evidence="4" id="KW-1185">Reference proteome</keyword>